<name>A0A2M7TTZ6_9BACT</name>
<dbReference type="Proteomes" id="UP000229336">
    <property type="component" value="Unassembled WGS sequence"/>
</dbReference>
<feature type="transmembrane region" description="Helical" evidence="1">
    <location>
        <begin position="6"/>
        <end position="27"/>
    </location>
</feature>
<protein>
    <submittedName>
        <fullName evidence="2">Uncharacterized protein</fullName>
    </submittedName>
</protein>
<dbReference type="EMBL" id="PFNX01000019">
    <property type="protein sequence ID" value="PIZ60881.1"/>
    <property type="molecule type" value="Genomic_DNA"/>
</dbReference>
<keyword evidence="1" id="KW-0472">Membrane</keyword>
<gene>
    <name evidence="2" type="ORF">COY20_00760</name>
</gene>
<comment type="caution">
    <text evidence="2">The sequence shown here is derived from an EMBL/GenBank/DDBJ whole genome shotgun (WGS) entry which is preliminary data.</text>
</comment>
<evidence type="ECO:0000256" key="1">
    <source>
        <dbReference type="SAM" id="Phobius"/>
    </source>
</evidence>
<keyword evidence="1" id="KW-0812">Transmembrane</keyword>
<sequence>MNPTNRLITPLAAMVVILSVAVLLLLFPKTQNYPTHYTCPESGRVDCLPQQNVGVRYECTSGAINWYRANCPDFKGAAL</sequence>
<keyword evidence="1" id="KW-1133">Transmembrane helix</keyword>
<dbReference type="AlphaFoldDB" id="A0A2M7TTZ6"/>
<evidence type="ECO:0000313" key="3">
    <source>
        <dbReference type="Proteomes" id="UP000229336"/>
    </source>
</evidence>
<proteinExistence type="predicted"/>
<organism evidence="2 3">
    <name type="scientific">Candidatus Shapirobacteria bacterium CG_4_10_14_0_2_um_filter_40_12</name>
    <dbReference type="NCBI Taxonomy" id="1974871"/>
    <lineage>
        <taxon>Bacteria</taxon>
        <taxon>Candidatus Shapironibacteriota</taxon>
    </lineage>
</organism>
<evidence type="ECO:0000313" key="2">
    <source>
        <dbReference type="EMBL" id="PIZ60881.1"/>
    </source>
</evidence>
<accession>A0A2M7TTZ6</accession>
<reference evidence="3" key="1">
    <citation type="submission" date="2017-09" db="EMBL/GenBank/DDBJ databases">
        <title>Depth-based differentiation of microbial function through sediment-hosted aquifers and enrichment of novel symbionts in the deep terrestrial subsurface.</title>
        <authorList>
            <person name="Probst A.J."/>
            <person name="Ladd B."/>
            <person name="Jarett J.K."/>
            <person name="Geller-Mcgrath D.E."/>
            <person name="Sieber C.M.K."/>
            <person name="Emerson J.B."/>
            <person name="Anantharaman K."/>
            <person name="Thomas B.C."/>
            <person name="Malmstrom R."/>
            <person name="Stieglmeier M."/>
            <person name="Klingl A."/>
            <person name="Woyke T."/>
            <person name="Ryan C.M."/>
            <person name="Banfield J.F."/>
        </authorList>
    </citation>
    <scope>NUCLEOTIDE SEQUENCE [LARGE SCALE GENOMIC DNA]</scope>
</reference>